<comment type="caution">
    <text evidence="1">The sequence shown here is derived from an EMBL/GenBank/DDBJ whole genome shotgun (WGS) entry which is preliminary data.</text>
</comment>
<evidence type="ECO:0000313" key="1">
    <source>
        <dbReference type="EMBL" id="KIH77033.1"/>
    </source>
</evidence>
<reference evidence="1 2" key="1">
    <citation type="submission" date="2014-12" db="EMBL/GenBank/DDBJ databases">
        <title>Genomes of Geoalkalibacter ferrihydriticus and Geoalkalibacter subterraneus, two haloalkaliphilic metal-reducing members of the Geobacteraceae.</title>
        <authorList>
            <person name="Badalamenti J.P."/>
            <person name="Torres C.I."/>
            <person name="Krajmalnik-Brown R."/>
            <person name="Bond D.R."/>
        </authorList>
    </citation>
    <scope>NUCLEOTIDE SEQUENCE [LARGE SCALE GENOMIC DNA]</scope>
    <source>
        <strain evidence="1 2">DSM 17813</strain>
    </source>
</reference>
<proteinExistence type="predicted"/>
<protein>
    <submittedName>
        <fullName evidence="1">Uncharacterized protein</fullName>
    </submittedName>
</protein>
<gene>
    <name evidence="1" type="ORF">GFER_08260</name>
</gene>
<dbReference type="AlphaFoldDB" id="A0A0C2EEH9"/>
<name>A0A0C2EEH9_9BACT</name>
<accession>A0A0C2EEH9</accession>
<organism evidence="1 2">
    <name type="scientific">Geoalkalibacter ferrihydriticus DSM 17813</name>
    <dbReference type="NCBI Taxonomy" id="1121915"/>
    <lineage>
        <taxon>Bacteria</taxon>
        <taxon>Pseudomonadati</taxon>
        <taxon>Thermodesulfobacteriota</taxon>
        <taxon>Desulfuromonadia</taxon>
        <taxon>Desulfuromonadales</taxon>
        <taxon>Geoalkalibacteraceae</taxon>
        <taxon>Geoalkalibacter</taxon>
    </lineage>
</organism>
<dbReference type="EMBL" id="JWJD01000002">
    <property type="protein sequence ID" value="KIH77033.1"/>
    <property type="molecule type" value="Genomic_DNA"/>
</dbReference>
<keyword evidence="2" id="KW-1185">Reference proteome</keyword>
<dbReference type="Proteomes" id="UP000035068">
    <property type="component" value="Unassembled WGS sequence"/>
</dbReference>
<sequence>MKFSRDQIFLLLLALCLVAAMLITLFLGGSRSRHGYGNLKRPVPCCVQTTNHAYLADKGFPPGEQS</sequence>
<evidence type="ECO:0000313" key="2">
    <source>
        <dbReference type="Proteomes" id="UP000035068"/>
    </source>
</evidence>